<dbReference type="InterPro" id="IPR001810">
    <property type="entry name" value="F-box_dom"/>
</dbReference>
<dbReference type="SUPFAM" id="SSF81383">
    <property type="entry name" value="F-box domain"/>
    <property type="match status" value="1"/>
</dbReference>
<dbReference type="InterPro" id="IPR036047">
    <property type="entry name" value="F-box-like_dom_sf"/>
</dbReference>
<evidence type="ECO:0000256" key="1">
    <source>
        <dbReference type="SAM" id="MobiDB-lite"/>
    </source>
</evidence>
<keyword evidence="4" id="KW-1185">Reference proteome</keyword>
<accession>A0A9P3FJR9</accession>
<name>A0A9P3FJR9_9PEZI</name>
<feature type="region of interest" description="Disordered" evidence="1">
    <location>
        <begin position="278"/>
        <end position="299"/>
    </location>
</feature>
<dbReference type="CDD" id="cd09917">
    <property type="entry name" value="F-box_SF"/>
    <property type="match status" value="1"/>
</dbReference>
<evidence type="ECO:0000259" key="2">
    <source>
        <dbReference type="Pfam" id="PF00646"/>
    </source>
</evidence>
<dbReference type="OrthoDB" id="10555403at2759"/>
<dbReference type="EMBL" id="BOLY01000007">
    <property type="protein sequence ID" value="GIZ47402.1"/>
    <property type="molecule type" value="Genomic_DNA"/>
</dbReference>
<evidence type="ECO:0000313" key="4">
    <source>
        <dbReference type="Proteomes" id="UP000825890"/>
    </source>
</evidence>
<reference evidence="3 4" key="1">
    <citation type="submission" date="2021-01" db="EMBL/GenBank/DDBJ databases">
        <title>Cercospora kikuchii MAFF 305040 whole genome shotgun sequence.</title>
        <authorList>
            <person name="Kashiwa T."/>
            <person name="Suzuki T."/>
        </authorList>
    </citation>
    <scope>NUCLEOTIDE SEQUENCE [LARGE SCALE GENOMIC DNA]</scope>
    <source>
        <strain evidence="3 4">MAFF 305040</strain>
    </source>
</reference>
<proteinExistence type="predicted"/>
<organism evidence="3 4">
    <name type="scientific">Cercospora kikuchii</name>
    <dbReference type="NCBI Taxonomy" id="84275"/>
    <lineage>
        <taxon>Eukaryota</taxon>
        <taxon>Fungi</taxon>
        <taxon>Dikarya</taxon>
        <taxon>Ascomycota</taxon>
        <taxon>Pezizomycotina</taxon>
        <taxon>Dothideomycetes</taxon>
        <taxon>Dothideomycetidae</taxon>
        <taxon>Mycosphaerellales</taxon>
        <taxon>Mycosphaerellaceae</taxon>
        <taxon>Cercospora</taxon>
    </lineage>
</organism>
<dbReference type="GeneID" id="68296069"/>
<evidence type="ECO:0000313" key="3">
    <source>
        <dbReference type="EMBL" id="GIZ47402.1"/>
    </source>
</evidence>
<dbReference type="RefSeq" id="XP_044661889.1">
    <property type="nucleotide sequence ID" value="XM_044805954.1"/>
</dbReference>
<dbReference type="AlphaFoldDB" id="A0A9P3FJR9"/>
<gene>
    <name evidence="3" type="ORF">CKM354_001049400</name>
</gene>
<sequence length="332" mass="38136">MLPQLRIQFSGANEGDRHIALDFEALQALVRRSQSLQQHLAALTMPPNDGAEFDQQHHISEAVTEATAVDNFVSQLWSTFPPQYRLSDGSATKAQEVFGIPELLENILSHLTAQDLLVAQQTSIAFRDMIDGSLILDEILALTPDRKAHFYSPFEVNEASVKRFRAQPDLFLKPRYREHRVSFDDTVDMFRGLYLYANRSSDPKRDINNTLYITVQVDHMRLHLGARCLRMLICQPPVKRATVALLETKPRMRLPTSSRRRPRPLKARGQGITVGDLLKDCGDRDKTSEDKTPGRDEPRFFSEVEMEVELDDDDPIMHERRAAHEEYWRSRK</sequence>
<comment type="caution">
    <text evidence="3">The sequence shown here is derived from an EMBL/GenBank/DDBJ whole genome shotgun (WGS) entry which is preliminary data.</text>
</comment>
<protein>
    <recommendedName>
        <fullName evidence="2">F-box domain-containing protein</fullName>
    </recommendedName>
</protein>
<dbReference type="Proteomes" id="UP000825890">
    <property type="component" value="Unassembled WGS sequence"/>
</dbReference>
<feature type="domain" description="F-box" evidence="2">
    <location>
        <begin position="101"/>
        <end position="133"/>
    </location>
</feature>
<dbReference type="Pfam" id="PF00646">
    <property type="entry name" value="F-box"/>
    <property type="match status" value="1"/>
</dbReference>